<comment type="similarity">
    <text evidence="3">Belongs to the PMEI family.</text>
</comment>
<protein>
    <recommendedName>
        <fullName evidence="5">Pectinesterase inhibitor domain-containing protein</fullName>
    </recommendedName>
</protein>
<feature type="signal peptide" evidence="4">
    <location>
        <begin position="1"/>
        <end position="28"/>
    </location>
</feature>
<reference evidence="6" key="2">
    <citation type="submission" date="2022-03" db="EMBL/GenBank/DDBJ databases">
        <title>Draft title - Genomic analysis of global carrot germplasm unveils the trajectory of domestication and the origin of high carotenoid orange carrot.</title>
        <authorList>
            <person name="Iorizzo M."/>
            <person name="Ellison S."/>
            <person name="Senalik D."/>
            <person name="Macko-Podgorni A."/>
            <person name="Grzebelus D."/>
            <person name="Bostan H."/>
            <person name="Rolling W."/>
            <person name="Curaba J."/>
            <person name="Simon P."/>
        </authorList>
    </citation>
    <scope>NUCLEOTIDE SEQUENCE</scope>
    <source>
        <tissue evidence="6">Leaf</tissue>
    </source>
</reference>
<organism evidence="6 7">
    <name type="scientific">Daucus carota subsp. sativus</name>
    <name type="common">Carrot</name>
    <dbReference type="NCBI Taxonomy" id="79200"/>
    <lineage>
        <taxon>Eukaryota</taxon>
        <taxon>Viridiplantae</taxon>
        <taxon>Streptophyta</taxon>
        <taxon>Embryophyta</taxon>
        <taxon>Tracheophyta</taxon>
        <taxon>Spermatophyta</taxon>
        <taxon>Magnoliopsida</taxon>
        <taxon>eudicotyledons</taxon>
        <taxon>Gunneridae</taxon>
        <taxon>Pentapetalae</taxon>
        <taxon>asterids</taxon>
        <taxon>campanulids</taxon>
        <taxon>Apiales</taxon>
        <taxon>Apiaceae</taxon>
        <taxon>Apioideae</taxon>
        <taxon>Scandiceae</taxon>
        <taxon>Daucinae</taxon>
        <taxon>Daucus</taxon>
        <taxon>Daucus sect. Daucus</taxon>
    </lineage>
</organism>
<evidence type="ECO:0000256" key="2">
    <source>
        <dbReference type="ARBA" id="ARBA00023157"/>
    </source>
</evidence>
<evidence type="ECO:0000256" key="1">
    <source>
        <dbReference type="ARBA" id="ARBA00022729"/>
    </source>
</evidence>
<sequence>MNPSMSSFFFFLSLICFLTLLPCPIISARPASTLAAASPVDLLTKACSLAPNKDLCQQTINSAKDKPKKDLNDLAFIAFEAASIASTSNAEFVSQKLEDIEESEEPDDVVVTQSFQDCQEQYQGMNDEVDDAVSALATRRRDDDGKIETWLKDSIVAVETCQKSATGKGQKTDELTGMNQKLLELLNNAMAVFQVLKQN</sequence>
<dbReference type="InterPro" id="IPR035513">
    <property type="entry name" value="Invertase/methylesterase_inhib"/>
</dbReference>
<dbReference type="InterPro" id="IPR052421">
    <property type="entry name" value="PCW_Enzyme_Inhibitor"/>
</dbReference>
<dbReference type="NCBIfam" id="TIGR01614">
    <property type="entry name" value="PME_inhib"/>
    <property type="match status" value="1"/>
</dbReference>
<keyword evidence="7" id="KW-1185">Reference proteome</keyword>
<dbReference type="SMART" id="SM00856">
    <property type="entry name" value="PMEI"/>
    <property type="match status" value="1"/>
</dbReference>
<proteinExistence type="inferred from homology"/>
<evidence type="ECO:0000256" key="4">
    <source>
        <dbReference type="SAM" id="SignalP"/>
    </source>
</evidence>
<name>A0AAF0W5Y5_DAUCS</name>
<evidence type="ECO:0000313" key="7">
    <source>
        <dbReference type="Proteomes" id="UP000077755"/>
    </source>
</evidence>
<feature type="domain" description="Pectinesterase inhibitor" evidence="5">
    <location>
        <begin position="38"/>
        <end position="192"/>
    </location>
</feature>
<dbReference type="AlphaFoldDB" id="A0AAF0W5Y5"/>
<dbReference type="KEGG" id="dcr:108205516"/>
<dbReference type="Gene3D" id="1.20.140.40">
    <property type="entry name" value="Invertase/pectin methylesterase inhibitor family protein"/>
    <property type="match status" value="1"/>
</dbReference>
<dbReference type="PANTHER" id="PTHR36710:SF18">
    <property type="entry name" value="PECTINESTERASE INHIBITOR 5-RELATED"/>
    <property type="match status" value="1"/>
</dbReference>
<dbReference type="PANTHER" id="PTHR36710">
    <property type="entry name" value="PECTINESTERASE INHIBITOR-LIKE"/>
    <property type="match status" value="1"/>
</dbReference>
<dbReference type="EMBL" id="CP093343">
    <property type="protein sequence ID" value="WOG83812.1"/>
    <property type="molecule type" value="Genomic_DNA"/>
</dbReference>
<evidence type="ECO:0000259" key="5">
    <source>
        <dbReference type="SMART" id="SM00856"/>
    </source>
</evidence>
<evidence type="ECO:0000313" key="6">
    <source>
        <dbReference type="EMBL" id="WOG83812.1"/>
    </source>
</evidence>
<feature type="chain" id="PRO_5042115275" description="Pectinesterase inhibitor domain-containing protein" evidence="4">
    <location>
        <begin position="29"/>
        <end position="199"/>
    </location>
</feature>
<dbReference type="SUPFAM" id="SSF101148">
    <property type="entry name" value="Plant invertase/pectin methylesterase inhibitor"/>
    <property type="match status" value="1"/>
</dbReference>
<keyword evidence="2" id="KW-1015">Disulfide bond</keyword>
<dbReference type="Pfam" id="PF04043">
    <property type="entry name" value="PMEI"/>
    <property type="match status" value="1"/>
</dbReference>
<evidence type="ECO:0000256" key="3">
    <source>
        <dbReference type="ARBA" id="ARBA00038471"/>
    </source>
</evidence>
<dbReference type="Proteomes" id="UP000077755">
    <property type="component" value="Chromosome 1"/>
</dbReference>
<reference evidence="6" key="1">
    <citation type="journal article" date="2016" name="Nat. Genet.">
        <title>A high-quality carrot genome assembly provides new insights into carotenoid accumulation and asterid genome evolution.</title>
        <authorList>
            <person name="Iorizzo M."/>
            <person name="Ellison S."/>
            <person name="Senalik D."/>
            <person name="Zeng P."/>
            <person name="Satapoomin P."/>
            <person name="Huang J."/>
            <person name="Bowman M."/>
            <person name="Iovene M."/>
            <person name="Sanseverino W."/>
            <person name="Cavagnaro P."/>
            <person name="Yildiz M."/>
            <person name="Macko-Podgorni A."/>
            <person name="Moranska E."/>
            <person name="Grzebelus E."/>
            <person name="Grzebelus D."/>
            <person name="Ashrafi H."/>
            <person name="Zheng Z."/>
            <person name="Cheng S."/>
            <person name="Spooner D."/>
            <person name="Van Deynze A."/>
            <person name="Simon P."/>
        </authorList>
    </citation>
    <scope>NUCLEOTIDE SEQUENCE</scope>
    <source>
        <tissue evidence="6">Leaf</tissue>
    </source>
</reference>
<keyword evidence="1 4" id="KW-0732">Signal</keyword>
<dbReference type="InterPro" id="IPR006501">
    <property type="entry name" value="Pectinesterase_inhib_dom"/>
</dbReference>
<accession>A0AAF0W5Y5</accession>
<dbReference type="GO" id="GO:0004857">
    <property type="term" value="F:enzyme inhibitor activity"/>
    <property type="evidence" value="ECO:0007669"/>
    <property type="project" value="InterPro"/>
</dbReference>
<gene>
    <name evidence="6" type="ORF">DCAR_0102990</name>
</gene>